<dbReference type="PANTHER" id="PTHR31415:SF67">
    <property type="entry name" value="OS04G0114300 PROTEIN"/>
    <property type="match status" value="1"/>
</dbReference>
<dbReference type="AlphaFoldDB" id="A0A811P429"/>
<gene>
    <name evidence="4" type="ORF">NCGR_LOCUS24240</name>
</gene>
<keyword evidence="2 3" id="KW-0472">Membrane</keyword>
<reference evidence="4" key="1">
    <citation type="submission" date="2020-10" db="EMBL/GenBank/DDBJ databases">
        <authorList>
            <person name="Han B."/>
            <person name="Lu T."/>
            <person name="Zhao Q."/>
            <person name="Huang X."/>
            <person name="Zhao Y."/>
        </authorList>
    </citation>
    <scope>NUCLEOTIDE SEQUENCE</scope>
</reference>
<organism evidence="4 5">
    <name type="scientific">Miscanthus lutarioriparius</name>
    <dbReference type="NCBI Taxonomy" id="422564"/>
    <lineage>
        <taxon>Eukaryota</taxon>
        <taxon>Viridiplantae</taxon>
        <taxon>Streptophyta</taxon>
        <taxon>Embryophyta</taxon>
        <taxon>Tracheophyta</taxon>
        <taxon>Spermatophyta</taxon>
        <taxon>Magnoliopsida</taxon>
        <taxon>Liliopsida</taxon>
        <taxon>Poales</taxon>
        <taxon>Poaceae</taxon>
        <taxon>PACMAD clade</taxon>
        <taxon>Panicoideae</taxon>
        <taxon>Andropogonodae</taxon>
        <taxon>Andropogoneae</taxon>
        <taxon>Saccharinae</taxon>
        <taxon>Miscanthus</taxon>
    </lineage>
</organism>
<dbReference type="GO" id="GO:0005886">
    <property type="term" value="C:plasma membrane"/>
    <property type="evidence" value="ECO:0007669"/>
    <property type="project" value="TreeGrafter"/>
</dbReference>
<dbReference type="InterPro" id="IPR044839">
    <property type="entry name" value="NDR1-like"/>
</dbReference>
<keyword evidence="3" id="KW-1133">Transmembrane helix</keyword>
<dbReference type="Proteomes" id="UP000604825">
    <property type="component" value="Unassembled WGS sequence"/>
</dbReference>
<dbReference type="OrthoDB" id="693965at2759"/>
<proteinExistence type="predicted"/>
<comment type="caution">
    <text evidence="4">The sequence shown here is derived from an EMBL/GenBank/DDBJ whole genome shotgun (WGS) entry which is preliminary data.</text>
</comment>
<evidence type="ECO:0000256" key="1">
    <source>
        <dbReference type="ARBA" id="ARBA00004370"/>
    </source>
</evidence>
<keyword evidence="3" id="KW-0812">Transmembrane</keyword>
<feature type="transmembrane region" description="Helical" evidence="3">
    <location>
        <begin position="35"/>
        <end position="55"/>
    </location>
</feature>
<dbReference type="GO" id="GO:0098542">
    <property type="term" value="P:defense response to other organism"/>
    <property type="evidence" value="ECO:0007669"/>
    <property type="project" value="InterPro"/>
</dbReference>
<protein>
    <recommendedName>
        <fullName evidence="6">Late embryogenesis abundant protein LEA-2 subgroup domain-containing protein</fullName>
    </recommendedName>
</protein>
<evidence type="ECO:0000313" key="4">
    <source>
        <dbReference type="EMBL" id="CAD6236279.1"/>
    </source>
</evidence>
<comment type="subcellular location">
    <subcellularLocation>
        <location evidence="1">Membrane</location>
    </subcellularLocation>
</comment>
<evidence type="ECO:0000256" key="2">
    <source>
        <dbReference type="ARBA" id="ARBA00023136"/>
    </source>
</evidence>
<feature type="transmembrane region" description="Helical" evidence="3">
    <location>
        <begin position="67"/>
        <end position="87"/>
    </location>
</feature>
<accession>A0A811P429</accession>
<dbReference type="PANTHER" id="PTHR31415">
    <property type="entry name" value="OS05G0367900 PROTEIN"/>
    <property type="match status" value="1"/>
</dbReference>
<evidence type="ECO:0008006" key="6">
    <source>
        <dbReference type="Google" id="ProtNLM"/>
    </source>
</evidence>
<dbReference type="EMBL" id="CAJGYO010000006">
    <property type="protein sequence ID" value="CAD6236279.1"/>
    <property type="molecule type" value="Genomic_DNA"/>
</dbReference>
<sequence length="223" mass="23871">MYDDDCCSYIVESCVGCLCCCCCSALNFACSICGLFIGAALICVLVPAFGVVYPVRATVKDASVSRLALAGANGTALVYDLSLTVSLRNRNWAMRAEPAAPLDAELFFAGRRLEGARLVDAGMRIDPRHTEEFRMLAVSSSPVGFELGIDAAAEFARETVAGVVEFELRLTGAFKYRPVHVGGSRRLDVKCPLKLPVAPPPSPASPGTHFMSTVFDKVSITCY</sequence>
<name>A0A811P429_9POAL</name>
<evidence type="ECO:0000313" key="5">
    <source>
        <dbReference type="Proteomes" id="UP000604825"/>
    </source>
</evidence>
<evidence type="ECO:0000256" key="3">
    <source>
        <dbReference type="SAM" id="Phobius"/>
    </source>
</evidence>
<dbReference type="GO" id="GO:0009506">
    <property type="term" value="C:plasmodesma"/>
    <property type="evidence" value="ECO:0007669"/>
    <property type="project" value="TreeGrafter"/>
</dbReference>
<keyword evidence="5" id="KW-1185">Reference proteome</keyword>